<reference evidence="1 2" key="1">
    <citation type="journal article" date="2016" name="Appl. Environ. Microbiol.">
        <title>Genomic Diversity of Phages Infecting Probiotic Strains of Lactobacillus paracasei.</title>
        <authorList>
            <person name="Mercanti D.J."/>
            <person name="Rousseau G.M."/>
            <person name="Capra M.L."/>
            <person name="Quiberoni A."/>
            <person name="Tremblay D.M."/>
            <person name="Labrie S.J."/>
            <person name="Moineau S."/>
        </authorList>
    </citation>
    <scope>NUCLEOTIDE SEQUENCE [LARGE SCALE GENOMIC DNA]</scope>
</reference>
<accession>A0A0P0IJT1</accession>
<sequence length="103" mass="11530">MLFDRVKETGKKFNLNVKEIAVKAGIGENAGCRHFSCLCISVWNCFVPFLSPLAGKSRSVQKQVIKSCPNGFFVAEDLVHKNKPPAITGRRHFCYLIYRLSPG</sequence>
<dbReference type="RefSeq" id="YP_009201824.1">
    <property type="nucleotide sequence ID" value="NC_028835.1"/>
</dbReference>
<organism evidence="1 2">
    <name type="scientific">Lactobacillus phage CL2</name>
    <dbReference type="NCBI Taxonomy" id="1739608"/>
    <lineage>
        <taxon>Viruses</taxon>
        <taxon>Duplodnaviria</taxon>
        <taxon>Heunggongvirae</taxon>
        <taxon>Uroviricota</taxon>
        <taxon>Caudoviricetes</taxon>
        <taxon>Colunavirus</taxon>
        <taxon>Colunavirus CL2</taxon>
    </lineage>
</organism>
<dbReference type="Proteomes" id="UP000202231">
    <property type="component" value="Segment"/>
</dbReference>
<keyword evidence="2" id="KW-1185">Reference proteome</keyword>
<dbReference type="EMBL" id="KR905067">
    <property type="protein sequence ID" value="ALJ97801.1"/>
    <property type="molecule type" value="Genomic_DNA"/>
</dbReference>
<dbReference type="GeneID" id="26629004"/>
<name>A0A0P0IJT1_9CAUD</name>
<protein>
    <submittedName>
        <fullName evidence="1">Transcriptional regulator</fullName>
    </submittedName>
</protein>
<proteinExistence type="predicted"/>
<evidence type="ECO:0000313" key="1">
    <source>
        <dbReference type="EMBL" id="ALJ97801.1"/>
    </source>
</evidence>
<gene>
    <name evidence="1" type="ORF">CL2_29</name>
</gene>
<dbReference type="KEGG" id="vg:26629004"/>
<evidence type="ECO:0000313" key="2">
    <source>
        <dbReference type="Proteomes" id="UP000202231"/>
    </source>
</evidence>